<feature type="domain" description="Ionotropic glutamate receptor C-terminal" evidence="7">
    <location>
        <begin position="45"/>
        <end position="262"/>
    </location>
</feature>
<reference evidence="9" key="1">
    <citation type="submission" date="2016-07" db="EMBL/GenBank/DDBJ databases">
        <authorList>
            <person name="Florea S."/>
            <person name="Webb J.S."/>
            <person name="Jaromczyk J."/>
            <person name="Schardl C.L."/>
        </authorList>
    </citation>
    <scope>NUCLEOTIDE SEQUENCE [LARGE SCALE GENOMIC DNA]</scope>
    <source>
        <strain evidence="9">Z6</strain>
    </source>
</reference>
<dbReference type="SMART" id="SM00079">
    <property type="entry name" value="PBPe"/>
    <property type="match status" value="1"/>
</dbReference>
<comment type="caution">
    <text evidence="8">The sequence shown here is derived from an EMBL/GenBank/DDBJ whole genome shotgun (WGS) entry which is preliminary data.</text>
</comment>
<proteinExistence type="inferred from homology"/>
<dbReference type="AlphaFoldDB" id="A0A1C0A5S0"/>
<dbReference type="Pfam" id="PF00497">
    <property type="entry name" value="SBP_bac_3"/>
    <property type="match status" value="1"/>
</dbReference>
<reference evidence="8 9" key="2">
    <citation type="submission" date="2016-08" db="EMBL/GenBank/DDBJ databases">
        <title>Orenia metallireducens sp. nov. strain Z6, a Novel Metal-reducing Firmicute from the Deep Subsurface.</title>
        <authorList>
            <person name="Maxim B.I."/>
            <person name="Kenneth K."/>
            <person name="Flynn T.M."/>
            <person name="Oloughlin E.J."/>
            <person name="Locke R.A."/>
            <person name="Weber J.R."/>
            <person name="Egan S.M."/>
            <person name="Mackie R.I."/>
            <person name="Cann I.K."/>
        </authorList>
    </citation>
    <scope>NUCLEOTIDE SEQUENCE [LARGE SCALE GENOMIC DNA]</scope>
    <source>
        <strain evidence="8 9">Z6</strain>
    </source>
</reference>
<dbReference type="SUPFAM" id="SSF53850">
    <property type="entry name" value="Periplasmic binding protein-like II"/>
    <property type="match status" value="1"/>
</dbReference>
<dbReference type="SMART" id="SM00062">
    <property type="entry name" value="PBPb"/>
    <property type="match status" value="1"/>
</dbReference>
<evidence type="ECO:0000259" key="7">
    <source>
        <dbReference type="SMART" id="SM00079"/>
    </source>
</evidence>
<dbReference type="GO" id="GO:0030313">
    <property type="term" value="C:cell envelope"/>
    <property type="evidence" value="ECO:0007669"/>
    <property type="project" value="UniProtKB-SubCell"/>
</dbReference>
<dbReference type="OrthoDB" id="9774451at2"/>
<comment type="subcellular location">
    <subcellularLocation>
        <location evidence="1">Cell envelope</location>
    </subcellularLocation>
</comment>
<evidence type="ECO:0000313" key="8">
    <source>
        <dbReference type="EMBL" id="OCL25490.1"/>
    </source>
</evidence>
<keyword evidence="5" id="KW-1133">Transmembrane helix</keyword>
<dbReference type="GO" id="GO:0016020">
    <property type="term" value="C:membrane"/>
    <property type="evidence" value="ECO:0007669"/>
    <property type="project" value="InterPro"/>
</dbReference>
<keyword evidence="3" id="KW-0732">Signal</keyword>
<dbReference type="EMBL" id="LWDV01000010">
    <property type="protein sequence ID" value="OCL25490.1"/>
    <property type="molecule type" value="Genomic_DNA"/>
</dbReference>
<evidence type="ECO:0000313" key="9">
    <source>
        <dbReference type="Proteomes" id="UP000093514"/>
    </source>
</evidence>
<keyword evidence="9" id="KW-1185">Reference proteome</keyword>
<evidence type="ECO:0000256" key="4">
    <source>
        <dbReference type="RuleBase" id="RU003744"/>
    </source>
</evidence>
<dbReference type="InterPro" id="IPR001320">
    <property type="entry name" value="Iontro_rcpt_C"/>
</dbReference>
<protein>
    <submittedName>
        <fullName evidence="8">Glutamine ABC transporter substrate-binding protein</fullName>
    </submittedName>
</protein>
<dbReference type="PANTHER" id="PTHR35936">
    <property type="entry name" value="MEMBRANE-BOUND LYTIC MUREIN TRANSGLYCOSYLASE F"/>
    <property type="match status" value="1"/>
</dbReference>
<feature type="transmembrane region" description="Helical" evidence="5">
    <location>
        <begin position="7"/>
        <end position="29"/>
    </location>
</feature>
<dbReference type="Gene3D" id="3.40.190.10">
    <property type="entry name" value="Periplasmic binding protein-like II"/>
    <property type="match status" value="2"/>
</dbReference>
<sequence>MLRKKGYLLILALIFVFSISTIAGAWWIFGGNEQATWDKIEEEGKIVVGMDAAYKPFEFQDENGEIVGFDVDVLKAIADKLGIDLDLQNTSFDGIIPGLQANKYDLIMSAMTITEDRKKAVNFSDPYFDASQVIAVMEDSNDIKSVDDLQGKVIAVQLGTTGDLEVSEMEGIKEIKRFDTIPEAFIALQNGQVAAVVNDLPVTKAYIKEHPEVKIVGEALTVEQYGIAFRKADTELMEKVNEALAKLKQEGTYDKIYAKWFE</sequence>
<dbReference type="InterPro" id="IPR018313">
    <property type="entry name" value="SBP_3_CS"/>
</dbReference>
<dbReference type="Proteomes" id="UP000093514">
    <property type="component" value="Unassembled WGS sequence"/>
</dbReference>
<organism evidence="8 9">
    <name type="scientific">Orenia metallireducens</name>
    <dbReference type="NCBI Taxonomy" id="1413210"/>
    <lineage>
        <taxon>Bacteria</taxon>
        <taxon>Bacillati</taxon>
        <taxon>Bacillota</taxon>
        <taxon>Clostridia</taxon>
        <taxon>Halanaerobiales</taxon>
        <taxon>Halobacteroidaceae</taxon>
        <taxon>Orenia</taxon>
    </lineage>
</organism>
<evidence type="ECO:0000256" key="1">
    <source>
        <dbReference type="ARBA" id="ARBA00004196"/>
    </source>
</evidence>
<dbReference type="CDD" id="cd13624">
    <property type="entry name" value="PBP2_Arg_Lys_His"/>
    <property type="match status" value="1"/>
</dbReference>
<gene>
    <name evidence="8" type="ORF">U472_14190</name>
</gene>
<dbReference type="PANTHER" id="PTHR35936:SF17">
    <property type="entry name" value="ARGININE-BINDING EXTRACELLULAR PROTEIN ARTP"/>
    <property type="match status" value="1"/>
</dbReference>
<dbReference type="RefSeq" id="WP_068719402.1">
    <property type="nucleotide sequence ID" value="NZ_LWDV01000010.1"/>
</dbReference>
<feature type="domain" description="Solute-binding protein family 3/N-terminal" evidence="6">
    <location>
        <begin position="45"/>
        <end position="262"/>
    </location>
</feature>
<evidence type="ECO:0000256" key="2">
    <source>
        <dbReference type="ARBA" id="ARBA00010333"/>
    </source>
</evidence>
<keyword evidence="5" id="KW-0812">Transmembrane</keyword>
<dbReference type="PROSITE" id="PS01039">
    <property type="entry name" value="SBP_BACTERIAL_3"/>
    <property type="match status" value="1"/>
</dbReference>
<dbReference type="GO" id="GO:0015276">
    <property type="term" value="F:ligand-gated monoatomic ion channel activity"/>
    <property type="evidence" value="ECO:0007669"/>
    <property type="project" value="InterPro"/>
</dbReference>
<keyword evidence="5" id="KW-0472">Membrane</keyword>
<evidence type="ECO:0000259" key="6">
    <source>
        <dbReference type="SMART" id="SM00062"/>
    </source>
</evidence>
<comment type="similarity">
    <text evidence="2 4">Belongs to the bacterial solute-binding protein 3 family.</text>
</comment>
<evidence type="ECO:0000256" key="5">
    <source>
        <dbReference type="SAM" id="Phobius"/>
    </source>
</evidence>
<name>A0A1C0A5S0_9FIRM</name>
<accession>A0A1C0A5S0</accession>
<evidence type="ECO:0000256" key="3">
    <source>
        <dbReference type="ARBA" id="ARBA00022729"/>
    </source>
</evidence>
<dbReference type="InterPro" id="IPR001638">
    <property type="entry name" value="Solute-binding_3/MltF_N"/>
</dbReference>